<comment type="similarity">
    <text evidence="1">Belongs to the multicopper oxidase family.</text>
</comment>
<feature type="domain" description="Plastocyanin-like" evidence="7">
    <location>
        <begin position="300"/>
        <end position="425"/>
    </location>
</feature>
<dbReference type="InterPro" id="IPR002355">
    <property type="entry name" value="Cu_oxidase_Cu_BS"/>
</dbReference>
<evidence type="ECO:0000259" key="8">
    <source>
        <dbReference type="Pfam" id="PF07731"/>
    </source>
</evidence>
<sequence>MSPMTTVIIVVQCLIVFINHSWGQESVANAVCDEYMTACACPSLEEAQVCHFQLRVKQLLTFTRYQIDAPPGSQGKVYFINTTGQLQPVSPVPPTPTISCEEVNCTEANTVDGRTFRSFYAINGRIPGPTLIIHENQTVVADVENLLSDEGISIHWHGMHQRNTPWMDGIGFISQCPILPGASFRYIFKAYPPGTFWYHSHSGAQRTDGMYGGLIVLEASNTTQHDLGIDFEDLPERHTISFLDWQREESLDLFSKIHSKIRYFPPADGPVDVVPTSSSDFYFPTQAADGSGIGVLKYWSGLINGRGIHSSVPLNRSILSLFEVDKGKSYRFRLIGAQSVYAFNFSIDAHRLTVIATDGYFIKPVETDFLIIHTGERYDIIVTTNETEYNNFFIRAHTLELEFNTNEEPPYSQIPHEALAILHYSRDEPPSPLDYGTIVSHQKNCSEGSQCTAVNCPFQSFHPSYNIHCVNVYELKLLYPTPDYELPSSEADNELIFNFAFENPQRTSTINGRNFIFPSASLQTQTEEFDKEREKIACNLDDTCELGCHCLHVHEIPYKKTVRFVISTVGLSMSRRRFSHPVHLHGHSFHVVATGYGTYNQTTGRILSSSDDLVCSNGSTRSLCVKPQWNDEKVLNFTVDKWTVRKDTVIVPAGGYVVMQFISDNPGFWFLHCHIEPHQLEGMALVVDEAQAQQNPPPKGMRSCGNFTWTIAEFNQKLNFNPDEQESDRFAWWKIALLSVSGVAVLVMIVIATTCIYRRCRRKKMQSYNVLH</sequence>
<keyword evidence="4" id="KW-0186">Copper</keyword>
<dbReference type="EMBL" id="CASHTH010000441">
    <property type="protein sequence ID" value="CAI8001433.1"/>
    <property type="molecule type" value="Genomic_DNA"/>
</dbReference>
<accession>A0AA35W661</accession>
<keyword evidence="11" id="KW-1185">Reference proteome</keyword>
<keyword evidence="2" id="KW-0479">Metal-binding</keyword>
<dbReference type="InterPro" id="IPR011707">
    <property type="entry name" value="Cu-oxidase-like_N"/>
</dbReference>
<proteinExistence type="inferred from homology"/>
<dbReference type="InterPro" id="IPR045087">
    <property type="entry name" value="Cu-oxidase_fam"/>
</dbReference>
<dbReference type="PANTHER" id="PTHR11709:SF394">
    <property type="entry name" value="FI03373P-RELATED"/>
    <property type="match status" value="1"/>
</dbReference>
<feature type="domain" description="Plastocyanin-like" evidence="8">
    <location>
        <begin position="533"/>
        <end position="691"/>
    </location>
</feature>
<dbReference type="SUPFAM" id="SSF49503">
    <property type="entry name" value="Cupredoxins"/>
    <property type="match status" value="3"/>
</dbReference>
<feature type="domain" description="Plastocyanin-like" evidence="9">
    <location>
        <begin position="110"/>
        <end position="218"/>
    </location>
</feature>
<gene>
    <name evidence="10" type="ORF">GBAR_LOCUS3190</name>
</gene>
<name>A0AA35W661_GEOBA</name>
<feature type="transmembrane region" description="Helical" evidence="5">
    <location>
        <begin position="731"/>
        <end position="757"/>
    </location>
</feature>
<evidence type="ECO:0000256" key="1">
    <source>
        <dbReference type="ARBA" id="ARBA00010609"/>
    </source>
</evidence>
<organism evidence="10 11">
    <name type="scientific">Geodia barretti</name>
    <name type="common">Barrett's horny sponge</name>
    <dbReference type="NCBI Taxonomy" id="519541"/>
    <lineage>
        <taxon>Eukaryota</taxon>
        <taxon>Metazoa</taxon>
        <taxon>Porifera</taxon>
        <taxon>Demospongiae</taxon>
        <taxon>Heteroscleromorpha</taxon>
        <taxon>Tetractinellida</taxon>
        <taxon>Astrophorina</taxon>
        <taxon>Geodiidae</taxon>
        <taxon>Geodia</taxon>
    </lineage>
</organism>
<dbReference type="CDD" id="cd13858">
    <property type="entry name" value="CuRO_1_tcLCC2_insect_like"/>
    <property type="match status" value="1"/>
</dbReference>
<dbReference type="GO" id="GO:0016491">
    <property type="term" value="F:oxidoreductase activity"/>
    <property type="evidence" value="ECO:0007669"/>
    <property type="project" value="UniProtKB-KW"/>
</dbReference>
<keyword evidence="5" id="KW-1133">Transmembrane helix</keyword>
<dbReference type="AlphaFoldDB" id="A0AA35W661"/>
<dbReference type="GO" id="GO:0005886">
    <property type="term" value="C:plasma membrane"/>
    <property type="evidence" value="ECO:0007669"/>
    <property type="project" value="TreeGrafter"/>
</dbReference>
<evidence type="ECO:0000313" key="10">
    <source>
        <dbReference type="EMBL" id="CAI8001433.1"/>
    </source>
</evidence>
<dbReference type="InterPro" id="IPR033138">
    <property type="entry name" value="Cu_oxidase_CS"/>
</dbReference>
<dbReference type="Proteomes" id="UP001174909">
    <property type="component" value="Unassembled WGS sequence"/>
</dbReference>
<evidence type="ECO:0000256" key="5">
    <source>
        <dbReference type="SAM" id="Phobius"/>
    </source>
</evidence>
<keyword evidence="5" id="KW-0472">Membrane</keyword>
<evidence type="ECO:0000256" key="3">
    <source>
        <dbReference type="ARBA" id="ARBA00023002"/>
    </source>
</evidence>
<dbReference type="Pfam" id="PF00394">
    <property type="entry name" value="Cu-oxidase"/>
    <property type="match status" value="1"/>
</dbReference>
<dbReference type="PROSITE" id="PS00080">
    <property type="entry name" value="MULTICOPPER_OXIDASE2"/>
    <property type="match status" value="1"/>
</dbReference>
<dbReference type="CDD" id="cd13905">
    <property type="entry name" value="CuRO_3_tcLLC2_insect_like"/>
    <property type="match status" value="1"/>
</dbReference>
<feature type="signal peptide" evidence="6">
    <location>
        <begin position="1"/>
        <end position="23"/>
    </location>
</feature>
<dbReference type="InterPro" id="IPR008972">
    <property type="entry name" value="Cupredoxin"/>
</dbReference>
<dbReference type="GO" id="GO:0005507">
    <property type="term" value="F:copper ion binding"/>
    <property type="evidence" value="ECO:0007669"/>
    <property type="project" value="InterPro"/>
</dbReference>
<dbReference type="PROSITE" id="PS00079">
    <property type="entry name" value="MULTICOPPER_OXIDASE1"/>
    <property type="match status" value="2"/>
</dbReference>
<keyword evidence="5" id="KW-0812">Transmembrane</keyword>
<dbReference type="PANTHER" id="PTHR11709">
    <property type="entry name" value="MULTI-COPPER OXIDASE"/>
    <property type="match status" value="1"/>
</dbReference>
<keyword evidence="3" id="KW-0560">Oxidoreductase</keyword>
<dbReference type="Pfam" id="PF07732">
    <property type="entry name" value="Cu-oxidase_3"/>
    <property type="match status" value="1"/>
</dbReference>
<evidence type="ECO:0000256" key="2">
    <source>
        <dbReference type="ARBA" id="ARBA00022723"/>
    </source>
</evidence>
<evidence type="ECO:0000259" key="7">
    <source>
        <dbReference type="Pfam" id="PF00394"/>
    </source>
</evidence>
<reference evidence="10" key="1">
    <citation type="submission" date="2023-03" db="EMBL/GenBank/DDBJ databases">
        <authorList>
            <person name="Steffen K."/>
            <person name="Cardenas P."/>
        </authorList>
    </citation>
    <scope>NUCLEOTIDE SEQUENCE</scope>
</reference>
<comment type="caution">
    <text evidence="10">The sequence shown here is derived from an EMBL/GenBank/DDBJ whole genome shotgun (WGS) entry which is preliminary data.</text>
</comment>
<evidence type="ECO:0000256" key="4">
    <source>
        <dbReference type="ARBA" id="ARBA00023008"/>
    </source>
</evidence>
<evidence type="ECO:0000313" key="11">
    <source>
        <dbReference type="Proteomes" id="UP001174909"/>
    </source>
</evidence>
<dbReference type="InterPro" id="IPR011706">
    <property type="entry name" value="Cu-oxidase_C"/>
</dbReference>
<evidence type="ECO:0000256" key="6">
    <source>
        <dbReference type="SAM" id="SignalP"/>
    </source>
</evidence>
<protein>
    <submittedName>
        <fullName evidence="10">L-ascorbate oxidase</fullName>
    </submittedName>
</protein>
<evidence type="ECO:0000259" key="9">
    <source>
        <dbReference type="Pfam" id="PF07732"/>
    </source>
</evidence>
<dbReference type="Pfam" id="PF07731">
    <property type="entry name" value="Cu-oxidase_2"/>
    <property type="match status" value="1"/>
</dbReference>
<keyword evidence="6" id="KW-0732">Signal</keyword>
<dbReference type="InterPro" id="IPR001117">
    <property type="entry name" value="Cu-oxidase_2nd"/>
</dbReference>
<dbReference type="CDD" id="cd13884">
    <property type="entry name" value="CuRO_2_tcLCC_insect_like"/>
    <property type="match status" value="1"/>
</dbReference>
<feature type="chain" id="PRO_5041395714" evidence="6">
    <location>
        <begin position="24"/>
        <end position="772"/>
    </location>
</feature>
<dbReference type="Gene3D" id="2.60.40.420">
    <property type="entry name" value="Cupredoxins - blue copper proteins"/>
    <property type="match status" value="3"/>
</dbReference>
<dbReference type="GO" id="GO:0006826">
    <property type="term" value="P:iron ion transport"/>
    <property type="evidence" value="ECO:0007669"/>
    <property type="project" value="TreeGrafter"/>
</dbReference>
<dbReference type="FunFam" id="2.60.40.420:FF:000045">
    <property type="entry name" value="Laccase 2"/>
    <property type="match status" value="1"/>
</dbReference>